<protein>
    <submittedName>
        <fullName evidence="1">DUF5716 family protein</fullName>
    </submittedName>
</protein>
<accession>A0ABY7BR55</accession>
<gene>
    <name evidence="1" type="ORF">RS022_02510</name>
</gene>
<dbReference type="Proteomes" id="UP001164727">
    <property type="component" value="Chromosome"/>
</dbReference>
<evidence type="ECO:0000313" key="2">
    <source>
        <dbReference type="Proteomes" id="UP001164727"/>
    </source>
</evidence>
<dbReference type="InterPro" id="IPR043773">
    <property type="entry name" value="JetA"/>
</dbReference>
<name>A0ABY7BR55_9MOLU</name>
<reference evidence="1 2" key="1">
    <citation type="journal article" date="2023" name="Microbiol. Resour. Announc.">
        <title>Complete Genome of 'Candidatus Phytoplasma rubi' RS, a Phytopathogenic Bacterium Associated with Rubus Stunt Disease.</title>
        <authorList>
            <person name="Duckeck D."/>
            <person name="Zubert C."/>
            <person name="Bohm J.W."/>
            <person name="Carminati G."/>
            <person name="Schneider B."/>
            <person name="Kube M."/>
        </authorList>
    </citation>
    <scope>NUCLEOTIDE SEQUENCE [LARGE SCALE GENOMIC DNA]</scope>
    <source>
        <strain evidence="1 2">RS</strain>
    </source>
</reference>
<keyword evidence="2" id="KW-1185">Reference proteome</keyword>
<sequence>MSCLFKIIPSNFFQLLSSVNKDIYVDCLILLEELSNEDDNFDIDKNIALNVLEKYFDEKSEILFQEEDEKEIITNNRQKASRVITLFNKNGWLSEEKVSYNIINLNFFDYSLDMIYFFKKTLNHINSESIGNIYSVYSLLKFFLTTKKYTTFQEAILKTKSLVTKLKILKANIFRFYNQLININFNYNLQNILEQLLSDYKKNFFDSSYYILKTTDNFLKYCIQIDFFIEEIETNPIYFQKMKEQIKNINNNSKEDINNLIQKQIQEIKTNLSSTDKLIKIIDQKNEQYLQIACDKILFFSNRKKNLENLFNNTIKLILCDKINFSSFCNLWNIKNLDEFSFYKPRSPKKEITLSILKTIPEEIEFNLKEKKRLFLDKKNLFHCQNINVFVQELLEKKNYFKASEMILKNNQDILRLIFIYIYAKSDSNKNIYQIKKLNIKVNSYNFSFPDFLIFKK</sequence>
<dbReference type="RefSeq" id="WP_268850050.1">
    <property type="nucleotide sequence ID" value="NZ_CP114006.1"/>
</dbReference>
<dbReference type="EMBL" id="CP114006">
    <property type="protein sequence ID" value="WAN63212.1"/>
    <property type="molecule type" value="Genomic_DNA"/>
</dbReference>
<proteinExistence type="predicted"/>
<organism evidence="1 2">
    <name type="scientific">Candidatus Phytoplasma rubi</name>
    <dbReference type="NCBI Taxonomy" id="399025"/>
    <lineage>
        <taxon>Bacteria</taxon>
        <taxon>Bacillati</taxon>
        <taxon>Mycoplasmatota</taxon>
        <taxon>Mollicutes</taxon>
        <taxon>Acholeplasmatales</taxon>
        <taxon>Acholeplasmataceae</taxon>
        <taxon>Candidatus Phytoplasma</taxon>
        <taxon>16SrV (Elm yellows group)</taxon>
    </lineage>
</organism>
<dbReference type="Pfam" id="PF18982">
    <property type="entry name" value="JetA"/>
    <property type="match status" value="1"/>
</dbReference>
<evidence type="ECO:0000313" key="1">
    <source>
        <dbReference type="EMBL" id="WAN63212.1"/>
    </source>
</evidence>